<evidence type="ECO:0000313" key="1">
    <source>
        <dbReference type="EMBL" id="KAK7203072.1"/>
    </source>
</evidence>
<organism evidence="1 2">
    <name type="scientific">Myxozyma melibiosi</name>
    <dbReference type="NCBI Taxonomy" id="54550"/>
    <lineage>
        <taxon>Eukaryota</taxon>
        <taxon>Fungi</taxon>
        <taxon>Dikarya</taxon>
        <taxon>Ascomycota</taxon>
        <taxon>Saccharomycotina</taxon>
        <taxon>Lipomycetes</taxon>
        <taxon>Lipomycetales</taxon>
        <taxon>Lipomycetaceae</taxon>
        <taxon>Myxozyma</taxon>
    </lineage>
</organism>
<name>A0ABR1EZX3_9ASCO</name>
<gene>
    <name evidence="1" type="ORF">BZA70DRAFT_291508</name>
</gene>
<accession>A0ABR1EZX3</accession>
<evidence type="ECO:0000313" key="2">
    <source>
        <dbReference type="Proteomes" id="UP001498771"/>
    </source>
</evidence>
<keyword evidence="2" id="KW-1185">Reference proteome</keyword>
<proteinExistence type="predicted"/>
<sequence>MEHLNARIDSEILAKPVTAKLPHQLCGDALEACELMITKFGDKNDQAAKAKISSLQDLLKLAPPASASELVTAVFSHPAVPVGNELLRRYFLLRPDTDRAIGAMRAFYQNPANSKTGAVIEKETFMIPFRKTLREEDVDGAFKILDLTAASPQWLSNVKRQWGRAAAWWAGGFLATIQLSDLFVTSDLIAVGGLEGGFVVKTLVGVYLVNSTLLGLVACASRPGDNGGRVSWRNGVFQNKWYLHAQESRMLSQIVDMDQLRLENDGEVSARVLYELDARQRRLSDNADDIMLKEYWAKQGQGFEWVEPDIDPAEEEKIARDNLKRKTKGIADGHHERMQEQYIEGEQDDGWIQRVLQKDM</sequence>
<protein>
    <submittedName>
        <fullName evidence="1">Uncharacterized protein</fullName>
    </submittedName>
</protein>
<comment type="caution">
    <text evidence="1">The sequence shown here is derived from an EMBL/GenBank/DDBJ whole genome shotgun (WGS) entry which is preliminary data.</text>
</comment>
<dbReference type="Proteomes" id="UP001498771">
    <property type="component" value="Unassembled WGS sequence"/>
</dbReference>
<dbReference type="EMBL" id="JBBJBU010000013">
    <property type="protein sequence ID" value="KAK7203072.1"/>
    <property type="molecule type" value="Genomic_DNA"/>
</dbReference>
<reference evidence="1 2" key="1">
    <citation type="submission" date="2024-03" db="EMBL/GenBank/DDBJ databases">
        <title>Genome-scale model development and genomic sequencing of the oleaginous clade Lipomyces.</title>
        <authorList>
            <consortium name="Lawrence Berkeley National Laboratory"/>
            <person name="Czajka J.J."/>
            <person name="Han Y."/>
            <person name="Kim J."/>
            <person name="Mondo S.J."/>
            <person name="Hofstad B.A."/>
            <person name="Robles A."/>
            <person name="Haridas S."/>
            <person name="Riley R."/>
            <person name="LaButti K."/>
            <person name="Pangilinan J."/>
            <person name="Andreopoulos W."/>
            <person name="Lipzen A."/>
            <person name="Yan J."/>
            <person name="Wang M."/>
            <person name="Ng V."/>
            <person name="Grigoriev I.V."/>
            <person name="Spatafora J.W."/>
            <person name="Magnuson J.K."/>
            <person name="Baker S.E."/>
            <person name="Pomraning K.R."/>
        </authorList>
    </citation>
    <scope>NUCLEOTIDE SEQUENCE [LARGE SCALE GENOMIC DNA]</scope>
    <source>
        <strain evidence="1 2">Phaff 52-87</strain>
    </source>
</reference>
<dbReference type="GeneID" id="90039816"/>
<dbReference type="RefSeq" id="XP_064766105.1">
    <property type="nucleotide sequence ID" value="XM_064914304.1"/>
</dbReference>